<feature type="region of interest" description="Disordered" evidence="1">
    <location>
        <begin position="1"/>
        <end position="62"/>
    </location>
</feature>
<feature type="compositionally biased region" description="Acidic residues" evidence="1">
    <location>
        <begin position="124"/>
        <end position="136"/>
    </location>
</feature>
<feature type="region of interest" description="Disordered" evidence="1">
    <location>
        <begin position="271"/>
        <end position="296"/>
    </location>
</feature>
<protein>
    <submittedName>
        <fullName evidence="2">Uncharacterized protein</fullName>
    </submittedName>
</protein>
<keyword evidence="3" id="KW-1185">Reference proteome</keyword>
<gene>
    <name evidence="2" type="ORF">ERUC_LOCUS39472</name>
</gene>
<dbReference type="EMBL" id="CAKOAT010735154">
    <property type="protein sequence ID" value="CAH8386989.1"/>
    <property type="molecule type" value="Genomic_DNA"/>
</dbReference>
<feature type="compositionally biased region" description="Polar residues" evidence="1">
    <location>
        <begin position="199"/>
        <end position="228"/>
    </location>
</feature>
<name>A0ABC8LTC8_ERUVS</name>
<sequence length="519" mass="57663">MRQMNRHIKKMKRKSHRRKSHDVPPSHQSGVDPSHVKPSDVHPPTDKDLDATSTDDHEEPHSPIISQYAAHLHRQANENMNTNGHLSAEDTGLTTDELNPRDQDGDGMETNIDTIHGSPHPSSEDDMNSTDQDVDDLANNQDTIHTSPEQNTHDQNSDGDQGVDDIDHGTEDVHNSKACQMFVLVPHQHHLDDQPVDHQPQSPTTSQNETANEPQDQTTPIQKSSETRTFGKLYPGQWDPPSKIYDKADHPDSPEINHLLYHGLRIYDKTDVSPETPHSTGPIFDQTAGPSSPPGKRVRLSPLPFTPLTSPVKSNESGLGFATHATTPNAFKATASSNSPPPFGRHTSDPFVDLTTSKDPPRYVPSTLENLLAKEFFNSPIIPALGLITPLPEREWDIFQSILKNHIDVYHSTPFQFEFTNKSLLEIAQPKHWTNEYEDVDDFKLSTTTTLEKQAKQIQQTLQQIKMLVDANTKSKDNSALTDTLAPAQVSSSVNSLTNIAVAAITLGTMAWIYARITD</sequence>
<dbReference type="AlphaFoldDB" id="A0ABC8LTC8"/>
<organism evidence="2 3">
    <name type="scientific">Eruca vesicaria subsp. sativa</name>
    <name type="common">Garden rocket</name>
    <name type="synonym">Eruca sativa</name>
    <dbReference type="NCBI Taxonomy" id="29727"/>
    <lineage>
        <taxon>Eukaryota</taxon>
        <taxon>Viridiplantae</taxon>
        <taxon>Streptophyta</taxon>
        <taxon>Embryophyta</taxon>
        <taxon>Tracheophyta</taxon>
        <taxon>Spermatophyta</taxon>
        <taxon>Magnoliopsida</taxon>
        <taxon>eudicotyledons</taxon>
        <taxon>Gunneridae</taxon>
        <taxon>Pentapetalae</taxon>
        <taxon>rosids</taxon>
        <taxon>malvids</taxon>
        <taxon>Brassicales</taxon>
        <taxon>Brassicaceae</taxon>
        <taxon>Brassiceae</taxon>
        <taxon>Eruca</taxon>
    </lineage>
</organism>
<dbReference type="Proteomes" id="UP001642260">
    <property type="component" value="Unassembled WGS sequence"/>
</dbReference>
<reference evidence="2 3" key="1">
    <citation type="submission" date="2022-03" db="EMBL/GenBank/DDBJ databases">
        <authorList>
            <person name="Macdonald S."/>
            <person name="Ahmed S."/>
            <person name="Newling K."/>
        </authorList>
    </citation>
    <scope>NUCLEOTIDE SEQUENCE [LARGE SCALE GENOMIC DNA]</scope>
</reference>
<feature type="region of interest" description="Disordered" evidence="1">
    <location>
        <begin position="81"/>
        <end position="171"/>
    </location>
</feature>
<evidence type="ECO:0000313" key="2">
    <source>
        <dbReference type="EMBL" id="CAH8386989.1"/>
    </source>
</evidence>
<feature type="compositionally biased region" description="Basic residues" evidence="1">
    <location>
        <begin position="1"/>
        <end position="20"/>
    </location>
</feature>
<feature type="region of interest" description="Disordered" evidence="1">
    <location>
        <begin position="192"/>
        <end position="251"/>
    </location>
</feature>
<proteinExistence type="predicted"/>
<accession>A0ABC8LTC8</accession>
<feature type="compositionally biased region" description="Polar residues" evidence="1">
    <location>
        <begin position="138"/>
        <end position="150"/>
    </location>
</feature>
<comment type="caution">
    <text evidence="2">The sequence shown here is derived from an EMBL/GenBank/DDBJ whole genome shotgun (WGS) entry which is preliminary data.</text>
</comment>
<evidence type="ECO:0000313" key="3">
    <source>
        <dbReference type="Proteomes" id="UP001642260"/>
    </source>
</evidence>
<feature type="compositionally biased region" description="Basic and acidic residues" evidence="1">
    <location>
        <begin position="34"/>
        <end position="61"/>
    </location>
</feature>
<evidence type="ECO:0000256" key="1">
    <source>
        <dbReference type="SAM" id="MobiDB-lite"/>
    </source>
</evidence>